<organism evidence="2 3">
    <name type="scientific">Nitrolancea hollandica Lb</name>
    <dbReference type="NCBI Taxonomy" id="1129897"/>
    <lineage>
        <taxon>Bacteria</taxon>
        <taxon>Pseudomonadati</taxon>
        <taxon>Thermomicrobiota</taxon>
        <taxon>Thermomicrobia</taxon>
        <taxon>Sphaerobacterales</taxon>
        <taxon>Sphaerobacterineae</taxon>
        <taxon>Sphaerobacteraceae</taxon>
        <taxon>Nitrolancea</taxon>
    </lineage>
</organism>
<evidence type="ECO:0000313" key="3">
    <source>
        <dbReference type="Proteomes" id="UP000004221"/>
    </source>
</evidence>
<protein>
    <recommendedName>
        <fullName evidence="4">Histidine kinase N-terminal 7TM region domain-containing protein</fullName>
    </recommendedName>
</protein>
<feature type="transmembrane region" description="Helical" evidence="1">
    <location>
        <begin position="194"/>
        <end position="213"/>
    </location>
</feature>
<dbReference type="EMBL" id="CAGS01000470">
    <property type="protein sequence ID" value="CCF85604.1"/>
    <property type="molecule type" value="Genomic_DNA"/>
</dbReference>
<evidence type="ECO:0000256" key="1">
    <source>
        <dbReference type="SAM" id="Phobius"/>
    </source>
</evidence>
<feature type="transmembrane region" description="Helical" evidence="1">
    <location>
        <begin position="6"/>
        <end position="24"/>
    </location>
</feature>
<reference evidence="2 3" key="1">
    <citation type="journal article" date="2012" name="ISME J.">
        <title>Nitrification expanded: discovery, physiology and genomics of a nitrite-oxidizing bacterium from the phylum Chloroflexi.</title>
        <authorList>
            <person name="Sorokin D.Y."/>
            <person name="Lucker S."/>
            <person name="Vejmelkova D."/>
            <person name="Kostrikina N.A."/>
            <person name="Kleerebezem R."/>
            <person name="Rijpstra W.I."/>
            <person name="Damste J.S."/>
            <person name="Le Paslier D."/>
            <person name="Muyzer G."/>
            <person name="Wagner M."/>
            <person name="van Loosdrecht M.C."/>
            <person name="Daims H."/>
        </authorList>
    </citation>
    <scope>NUCLEOTIDE SEQUENCE [LARGE SCALE GENOMIC DNA]</scope>
    <source>
        <strain evidence="3">none</strain>
    </source>
</reference>
<dbReference type="OrthoDB" id="159908at2"/>
<sequence length="234" mass="24804">MFIFPLVAAIISVACFATVAFDYVRRPKPDKLIWSVAFALFGYAVLSEIIGATLGWTGFLARSYFVSGAILVVGYLALGELFLIARRPVAWGGLVILGILSVLSIVAVAQAPVAGDLGAEGWRALDRSGLLLFLAIFVNTVGTLILVGGALWSAYRFRRLGTMRNRMLGCIAIAIGTLTTASGGVLTRLGNEDFLYISMAIGIAVIYWGYLLARAPARAVSGPVRSGRVGSLGK</sequence>
<feature type="transmembrane region" description="Helical" evidence="1">
    <location>
        <begin position="167"/>
        <end position="188"/>
    </location>
</feature>
<feature type="transmembrane region" description="Helical" evidence="1">
    <location>
        <begin position="36"/>
        <end position="58"/>
    </location>
</feature>
<proteinExistence type="predicted"/>
<name>I4ELP2_9BACT</name>
<dbReference type="RefSeq" id="WP_008480622.1">
    <property type="nucleotide sequence ID" value="NZ_CAGS01000470.1"/>
</dbReference>
<evidence type="ECO:0000313" key="2">
    <source>
        <dbReference type="EMBL" id="CCF85604.1"/>
    </source>
</evidence>
<keyword evidence="1" id="KW-0472">Membrane</keyword>
<comment type="caution">
    <text evidence="2">The sequence shown here is derived from an EMBL/GenBank/DDBJ whole genome shotgun (WGS) entry which is preliminary data.</text>
</comment>
<keyword evidence="1" id="KW-0812">Transmembrane</keyword>
<evidence type="ECO:0008006" key="4">
    <source>
        <dbReference type="Google" id="ProtNLM"/>
    </source>
</evidence>
<feature type="transmembrane region" description="Helical" evidence="1">
    <location>
        <begin position="91"/>
        <end position="111"/>
    </location>
</feature>
<feature type="transmembrane region" description="Helical" evidence="1">
    <location>
        <begin position="64"/>
        <end position="84"/>
    </location>
</feature>
<dbReference type="AlphaFoldDB" id="I4ELP2"/>
<keyword evidence="1" id="KW-1133">Transmembrane helix</keyword>
<keyword evidence="3" id="KW-1185">Reference proteome</keyword>
<gene>
    <name evidence="2" type="ORF">NITHO_5210001</name>
</gene>
<feature type="transmembrane region" description="Helical" evidence="1">
    <location>
        <begin position="131"/>
        <end position="155"/>
    </location>
</feature>
<accession>I4ELP2</accession>
<dbReference type="Proteomes" id="UP000004221">
    <property type="component" value="Unassembled WGS sequence"/>
</dbReference>